<dbReference type="PIRSF" id="PIRSF037475">
    <property type="entry name" value="BLOC-2_complex_Hps5"/>
    <property type="match status" value="1"/>
</dbReference>
<dbReference type="InterPro" id="IPR035431">
    <property type="entry name" value="HPS5"/>
</dbReference>
<feature type="domain" description="HPS5-like beta-propeller" evidence="2">
    <location>
        <begin position="20"/>
        <end position="329"/>
    </location>
</feature>
<dbReference type="InterPro" id="IPR015943">
    <property type="entry name" value="WD40/YVTN_repeat-like_dom_sf"/>
</dbReference>
<dbReference type="OrthoDB" id="19493at2759"/>
<feature type="non-terminal residue" evidence="3">
    <location>
        <position position="337"/>
    </location>
</feature>
<dbReference type="PANTHER" id="PTHR23287">
    <property type="entry name" value="RUBY-EYE2-LIKE PROTEIN"/>
    <property type="match status" value="1"/>
</dbReference>
<evidence type="ECO:0000259" key="2">
    <source>
        <dbReference type="Pfam" id="PF23756"/>
    </source>
</evidence>
<dbReference type="InterPro" id="IPR056499">
    <property type="entry name" value="Beta-prop_HPS5-like"/>
</dbReference>
<proteinExistence type="inferred from homology"/>
<dbReference type="PANTHER" id="PTHR23287:SF18">
    <property type="entry name" value="BLOC-2 COMPLEX MEMBER HPS5"/>
    <property type="match status" value="1"/>
</dbReference>
<dbReference type="EMBL" id="KB740971">
    <property type="protein sequence ID" value="ENN76639.1"/>
    <property type="molecule type" value="Genomic_DNA"/>
</dbReference>
<dbReference type="AlphaFoldDB" id="N6T8U1"/>
<dbReference type="SUPFAM" id="SSF50978">
    <property type="entry name" value="WD40 repeat-like"/>
    <property type="match status" value="1"/>
</dbReference>
<comment type="similarity">
    <text evidence="1">Belongs to the HPS5 family.</text>
</comment>
<dbReference type="GO" id="GO:0005737">
    <property type="term" value="C:cytoplasm"/>
    <property type="evidence" value="ECO:0007669"/>
    <property type="project" value="TreeGrafter"/>
</dbReference>
<dbReference type="Pfam" id="PF23756">
    <property type="entry name" value="Beta-prop_HPS5"/>
    <property type="match status" value="1"/>
</dbReference>
<dbReference type="Gene3D" id="2.130.10.10">
    <property type="entry name" value="YVTN repeat-like/Quinoprotein amine dehydrogenase"/>
    <property type="match status" value="1"/>
</dbReference>
<dbReference type="InterPro" id="IPR036322">
    <property type="entry name" value="WD40_repeat_dom_sf"/>
</dbReference>
<sequence length="337" mass="38311">MENDFVFVEYLSNINTAVKHTFQSMQRVKLRCFDVSSTYLVFGASSGGIYIFKRNPYEFIKLIPSRDGPTKLIAISPDEHHISVVCATGLILILQNFIEDAKTQTQVFNEHEGKQVTYIKWHRNELYVGDETGKISVVSVVVALFQIPSAALMTIVSPIVQIDAYESLLLVSTQEKTYLSEMNSVHNTRKAFQSVKENELLLTGDHHLNTKIFCARPGARLWEVGLDAKVRVTHQFREALSEESSSVLIIGCEEESVLQKTQRDTKQTVPHSFNFCRIYPVCDTFVLTYDSKRLYIFDPGTSKLVYWTTFSSGIKQVAIVNNEFYILKNNLNIIVLS</sequence>
<reference evidence="3" key="1">
    <citation type="journal article" date="2013" name="Genome Biol.">
        <title>Draft genome of the mountain pine beetle, Dendroctonus ponderosae Hopkins, a major forest pest.</title>
        <authorList>
            <person name="Keeling C.I."/>
            <person name="Yuen M.M."/>
            <person name="Liao N.Y."/>
            <person name="Docking T.R."/>
            <person name="Chan S.K."/>
            <person name="Taylor G.A."/>
            <person name="Palmquist D.L."/>
            <person name="Jackman S.D."/>
            <person name="Nguyen A."/>
            <person name="Li M."/>
            <person name="Henderson H."/>
            <person name="Janes J.K."/>
            <person name="Zhao Y."/>
            <person name="Pandoh P."/>
            <person name="Moore R."/>
            <person name="Sperling F.A."/>
            <person name="Huber D.P."/>
            <person name="Birol I."/>
            <person name="Jones S.J."/>
            <person name="Bohlmann J."/>
        </authorList>
    </citation>
    <scope>NUCLEOTIDE SEQUENCE</scope>
</reference>
<dbReference type="HOGENOM" id="CLU_026810_1_0_1"/>
<evidence type="ECO:0000256" key="1">
    <source>
        <dbReference type="ARBA" id="ARBA00010697"/>
    </source>
</evidence>
<dbReference type="OMA" id="WHRNELY"/>
<protein>
    <recommendedName>
        <fullName evidence="2">HPS5-like beta-propeller domain-containing protein</fullName>
    </recommendedName>
</protein>
<gene>
    <name evidence="3" type="ORF">YQE_06858</name>
</gene>
<feature type="non-terminal residue" evidence="3">
    <location>
        <position position="1"/>
    </location>
</feature>
<evidence type="ECO:0000313" key="3">
    <source>
        <dbReference type="EMBL" id="ENN76639.1"/>
    </source>
</evidence>
<accession>N6T8U1</accession>
<name>N6T8U1_DENPD</name>
<organism evidence="3">
    <name type="scientific">Dendroctonus ponderosae</name>
    <name type="common">Mountain pine beetle</name>
    <dbReference type="NCBI Taxonomy" id="77166"/>
    <lineage>
        <taxon>Eukaryota</taxon>
        <taxon>Metazoa</taxon>
        <taxon>Ecdysozoa</taxon>
        <taxon>Arthropoda</taxon>
        <taxon>Hexapoda</taxon>
        <taxon>Insecta</taxon>
        <taxon>Pterygota</taxon>
        <taxon>Neoptera</taxon>
        <taxon>Endopterygota</taxon>
        <taxon>Coleoptera</taxon>
        <taxon>Polyphaga</taxon>
        <taxon>Cucujiformia</taxon>
        <taxon>Curculionidae</taxon>
        <taxon>Scolytinae</taxon>
        <taxon>Dendroctonus</taxon>
    </lineage>
</organism>
<dbReference type="GO" id="GO:0048066">
    <property type="term" value="P:developmental pigmentation"/>
    <property type="evidence" value="ECO:0007669"/>
    <property type="project" value="TreeGrafter"/>
</dbReference>